<dbReference type="InterPro" id="IPR005828">
    <property type="entry name" value="MFS_sugar_transport-like"/>
</dbReference>
<evidence type="ECO:0000256" key="4">
    <source>
        <dbReference type="ARBA" id="ARBA00023136"/>
    </source>
</evidence>
<protein>
    <recommendedName>
        <fullName evidence="6">Major facilitator superfamily (MFS) profile domain-containing protein</fullName>
    </recommendedName>
</protein>
<dbReference type="InterPro" id="IPR036259">
    <property type="entry name" value="MFS_trans_sf"/>
</dbReference>
<keyword evidence="4 5" id="KW-0472">Membrane</keyword>
<evidence type="ECO:0000256" key="1">
    <source>
        <dbReference type="ARBA" id="ARBA00004141"/>
    </source>
</evidence>
<dbReference type="GO" id="GO:0022857">
    <property type="term" value="F:transmembrane transporter activity"/>
    <property type="evidence" value="ECO:0007669"/>
    <property type="project" value="InterPro"/>
</dbReference>
<feature type="transmembrane region" description="Helical" evidence="5">
    <location>
        <begin position="342"/>
        <end position="359"/>
    </location>
</feature>
<feature type="transmembrane region" description="Helical" evidence="5">
    <location>
        <begin position="371"/>
        <end position="392"/>
    </location>
</feature>
<keyword evidence="3 5" id="KW-1133">Transmembrane helix</keyword>
<feature type="transmembrane region" description="Helical" evidence="5">
    <location>
        <begin position="461"/>
        <end position="481"/>
    </location>
</feature>
<keyword evidence="8" id="KW-1185">Reference proteome</keyword>
<feature type="transmembrane region" description="Helical" evidence="5">
    <location>
        <begin position="399"/>
        <end position="420"/>
    </location>
</feature>
<gene>
    <name evidence="7" type="ORF">CJOHNSTONI_LOCUS91</name>
</gene>
<dbReference type="SUPFAM" id="SSF103473">
    <property type="entry name" value="MFS general substrate transporter"/>
    <property type="match status" value="1"/>
</dbReference>
<feature type="transmembrane region" description="Helical" evidence="5">
    <location>
        <begin position="426"/>
        <end position="449"/>
    </location>
</feature>
<proteinExistence type="predicted"/>
<feature type="transmembrane region" description="Helical" evidence="5">
    <location>
        <begin position="21"/>
        <end position="42"/>
    </location>
</feature>
<dbReference type="EMBL" id="CAKAEH010000017">
    <property type="protein sequence ID" value="CAG9529519.1"/>
    <property type="molecule type" value="Genomic_DNA"/>
</dbReference>
<keyword evidence="2 5" id="KW-0812">Transmembrane</keyword>
<evidence type="ECO:0000313" key="7">
    <source>
        <dbReference type="EMBL" id="CAG9529519.1"/>
    </source>
</evidence>
<dbReference type="CDD" id="cd17317">
    <property type="entry name" value="MFS_SLC22"/>
    <property type="match status" value="1"/>
</dbReference>
<feature type="domain" description="Major facilitator superfamily (MFS) profile" evidence="6">
    <location>
        <begin position="89"/>
        <end position="513"/>
    </location>
</feature>
<sequence length="589" mass="66071">MCEKVMDFDSLLAEVGDFGPFQIILFFVICLPASLPSAFSAFNQPFVVGQPDHRCRLPEGREDLSPINEFATPEEMSCRQYNATEVDLLLNSTIINDKKYLRNLSLISCQIGWVYDNSVYIDTLVTEYDLVCDQKYWVDLTSMAFYIGSFIGNVLFGYIADKFGRRVSFFMILATLVVCGTTNSFAWGTYSFMVLRLLTGLAFPALFQLPFIISMEFMGESGRIFSSVVLDVFFGTALVLLGFLAMLIRRWRQLIFFSNAPFVILFTYYFIVPESPRWLVSVGRYAEAKSIIKRLAKINGRNEVDVDDLMLKFIRSRCNLTSHLNKHNLTDLFRTPNLRKKTILITYIWFVNAVVYNCLTYNISNLPVNDFLSFIINGAVELPAYFLVWPLLDAIGRRWSLAGPMILAGLACISTILTPITYEHPLFVAIMAYIGKFGIAGSFAVIYLFSGELYPTVLRALGMGMSSMIAGSGLILAPYVVRLGDYLRTLPLILMGLLAISAGIASFFLPETMGKPIPQTVEEAELFGKSQKSQSHFLTKEEETYGSVVVLEAGRNSEVLLMEKTSTAASSGEFLGFLIPDEDFKEVLV</sequence>
<evidence type="ECO:0000256" key="5">
    <source>
        <dbReference type="SAM" id="Phobius"/>
    </source>
</evidence>
<evidence type="ECO:0000256" key="3">
    <source>
        <dbReference type="ARBA" id="ARBA00022989"/>
    </source>
</evidence>
<accession>A0A8J2Q2X0</accession>
<dbReference type="PROSITE" id="PS50850">
    <property type="entry name" value="MFS"/>
    <property type="match status" value="1"/>
</dbReference>
<dbReference type="AlphaFoldDB" id="A0A8J2Q2X0"/>
<dbReference type="Gene3D" id="1.20.1250.20">
    <property type="entry name" value="MFS general substrate transporter like domains"/>
    <property type="match status" value="1"/>
</dbReference>
<dbReference type="GO" id="GO:0016020">
    <property type="term" value="C:membrane"/>
    <property type="evidence" value="ECO:0007669"/>
    <property type="project" value="UniProtKB-SubCell"/>
</dbReference>
<dbReference type="Pfam" id="PF00083">
    <property type="entry name" value="Sugar_tr"/>
    <property type="match status" value="1"/>
</dbReference>
<feature type="transmembrane region" description="Helical" evidence="5">
    <location>
        <begin position="193"/>
        <end position="212"/>
    </location>
</feature>
<comment type="subcellular location">
    <subcellularLocation>
        <location evidence="1">Membrane</location>
        <topology evidence="1">Multi-pass membrane protein</topology>
    </subcellularLocation>
</comment>
<evidence type="ECO:0000259" key="6">
    <source>
        <dbReference type="PROSITE" id="PS50850"/>
    </source>
</evidence>
<organism evidence="7 8">
    <name type="scientific">Cercopithifilaria johnstoni</name>
    <dbReference type="NCBI Taxonomy" id="2874296"/>
    <lineage>
        <taxon>Eukaryota</taxon>
        <taxon>Metazoa</taxon>
        <taxon>Ecdysozoa</taxon>
        <taxon>Nematoda</taxon>
        <taxon>Chromadorea</taxon>
        <taxon>Rhabditida</taxon>
        <taxon>Spirurina</taxon>
        <taxon>Spiruromorpha</taxon>
        <taxon>Filarioidea</taxon>
        <taxon>Onchocercidae</taxon>
        <taxon>Cercopithifilaria</taxon>
    </lineage>
</organism>
<feature type="transmembrane region" description="Helical" evidence="5">
    <location>
        <begin position="487"/>
        <end position="509"/>
    </location>
</feature>
<dbReference type="InterPro" id="IPR020846">
    <property type="entry name" value="MFS_dom"/>
</dbReference>
<feature type="transmembrane region" description="Helical" evidence="5">
    <location>
        <begin position="143"/>
        <end position="160"/>
    </location>
</feature>
<feature type="transmembrane region" description="Helical" evidence="5">
    <location>
        <begin position="254"/>
        <end position="271"/>
    </location>
</feature>
<dbReference type="PANTHER" id="PTHR24064">
    <property type="entry name" value="SOLUTE CARRIER FAMILY 22 MEMBER"/>
    <property type="match status" value="1"/>
</dbReference>
<dbReference type="Proteomes" id="UP000746747">
    <property type="component" value="Unassembled WGS sequence"/>
</dbReference>
<name>A0A8J2Q2X0_9BILA</name>
<feature type="transmembrane region" description="Helical" evidence="5">
    <location>
        <begin position="224"/>
        <end position="248"/>
    </location>
</feature>
<reference evidence="7" key="1">
    <citation type="submission" date="2021-09" db="EMBL/GenBank/DDBJ databases">
        <authorList>
            <consortium name="Pathogen Informatics"/>
        </authorList>
    </citation>
    <scope>NUCLEOTIDE SEQUENCE</scope>
</reference>
<evidence type="ECO:0000256" key="2">
    <source>
        <dbReference type="ARBA" id="ARBA00022692"/>
    </source>
</evidence>
<dbReference type="OrthoDB" id="3936150at2759"/>
<comment type="caution">
    <text evidence="7">The sequence shown here is derived from an EMBL/GenBank/DDBJ whole genome shotgun (WGS) entry which is preliminary data.</text>
</comment>
<evidence type="ECO:0000313" key="8">
    <source>
        <dbReference type="Proteomes" id="UP000746747"/>
    </source>
</evidence>
<feature type="transmembrane region" description="Helical" evidence="5">
    <location>
        <begin position="167"/>
        <end position="187"/>
    </location>
</feature>